<dbReference type="PATRIC" id="fig|1156395.6.peg.941"/>
<dbReference type="CDD" id="cd00077">
    <property type="entry name" value="HDc"/>
    <property type="match status" value="1"/>
</dbReference>
<dbReference type="PANTHER" id="PTHR37294:SF1">
    <property type="entry name" value="3'-5' EXORIBONUCLEASE YHAM"/>
    <property type="match status" value="1"/>
</dbReference>
<sequence length="357" mass="40599">MNSQIKKGSYVSDIKDANQEVQGVFLVEEKSLLETKNGDPYVAMSLSDKTGRIAARIWDGAVAAFNSFDTGDYIFIKGVSQAFKAQIQLRVLSVKSLDKSLIDIKDFLPHTKFSIDAMWDEFRRILKSIKDRELNNLLKAIFADKTIQDEFKRAPAAKRMHHAYIGGLLEHTLSVAKLAKMIARYYPWLDSDLLLCGALLHDIGKIEEFSYDAPPIDYTDKGRLLGHLVIGTNIIERFLALTCMDKEGQKAKLLLHMILSHHGHKEFGSPVLPMTEEALVLHLIDDLDAKLNFLQGLKEENPTDDYNWTKYQSLLERSFFLPGIREDLLDGLFRGQSDVREHDFKAQDIGQKGLWEK</sequence>
<evidence type="ECO:0000259" key="2">
    <source>
        <dbReference type="PROSITE" id="PS51831"/>
    </source>
</evidence>
<feature type="domain" description="HD" evidence="2">
    <location>
        <begin position="168"/>
        <end position="290"/>
    </location>
</feature>
<dbReference type="RefSeq" id="WP_067616842.1">
    <property type="nucleotide sequence ID" value="NZ_MAGO01000004.1"/>
</dbReference>
<dbReference type="NCBIfam" id="TIGR00277">
    <property type="entry name" value="HDIG"/>
    <property type="match status" value="1"/>
</dbReference>
<dbReference type="InterPro" id="IPR003607">
    <property type="entry name" value="HD/PDEase_dom"/>
</dbReference>
<evidence type="ECO:0000313" key="4">
    <source>
        <dbReference type="Proteomes" id="UP000093080"/>
    </source>
</evidence>
<dbReference type="AlphaFoldDB" id="A0A1B9F6W2"/>
<dbReference type="Gene3D" id="1.10.3210.10">
    <property type="entry name" value="Hypothetical protein af1432"/>
    <property type="match status" value="1"/>
</dbReference>
<dbReference type="PROSITE" id="PS51831">
    <property type="entry name" value="HD"/>
    <property type="match status" value="1"/>
</dbReference>
<reference evidence="3 4" key="1">
    <citation type="submission" date="2016-06" db="EMBL/GenBank/DDBJ databases">
        <title>Respiratory ammonification of nitrate coupled to the oxidation of elemental sulfur in deep-sea autotrophic thermophilic bacteria.</title>
        <authorList>
            <person name="Slobodkina G.B."/>
            <person name="Mardanov A.V."/>
            <person name="Ravin N.V."/>
            <person name="Frolova A.A."/>
            <person name="Viryasiv M.B."/>
            <person name="Chernyh N.A."/>
            <person name="Bonch-Osmolovskaya E.A."/>
            <person name="Slobodkin A.I."/>
        </authorList>
    </citation>
    <scope>NUCLEOTIDE SEQUENCE [LARGE SCALE GENOMIC DNA]</scope>
    <source>
        <strain evidence="3 4">S69</strain>
    </source>
</reference>
<accession>A0A1B9F6W2</accession>
<keyword evidence="1" id="KW-0378">Hydrolase</keyword>
<evidence type="ECO:0000313" key="3">
    <source>
        <dbReference type="EMBL" id="OCC15574.1"/>
    </source>
</evidence>
<dbReference type="GO" id="GO:0031125">
    <property type="term" value="P:rRNA 3'-end processing"/>
    <property type="evidence" value="ECO:0007669"/>
    <property type="project" value="TreeGrafter"/>
</dbReference>
<dbReference type="SMART" id="SM00471">
    <property type="entry name" value="HDc"/>
    <property type="match status" value="1"/>
</dbReference>
<dbReference type="PANTHER" id="PTHR37294">
    <property type="entry name" value="3'-5' EXORIBONUCLEASE YHAM"/>
    <property type="match status" value="1"/>
</dbReference>
<dbReference type="InterPro" id="IPR006674">
    <property type="entry name" value="HD_domain"/>
</dbReference>
<proteinExistence type="predicted"/>
<evidence type="ECO:0000256" key="1">
    <source>
        <dbReference type="ARBA" id="ARBA00022801"/>
    </source>
</evidence>
<dbReference type="Pfam" id="PF01966">
    <property type="entry name" value="HD"/>
    <property type="match status" value="1"/>
</dbReference>
<dbReference type="SUPFAM" id="SSF109604">
    <property type="entry name" value="HD-domain/PDEase-like"/>
    <property type="match status" value="1"/>
</dbReference>
<dbReference type="CDD" id="cd04492">
    <property type="entry name" value="YhaM_OBF_like"/>
    <property type="match status" value="1"/>
</dbReference>
<dbReference type="Gene3D" id="2.40.50.140">
    <property type="entry name" value="Nucleic acid-binding proteins"/>
    <property type="match status" value="1"/>
</dbReference>
<dbReference type="Proteomes" id="UP000093080">
    <property type="component" value="Unassembled WGS sequence"/>
</dbReference>
<dbReference type="OrthoDB" id="9778453at2"/>
<gene>
    <name evidence="3" type="ORF">DBT_0925</name>
</gene>
<dbReference type="STRING" id="1156395.DBT_0925"/>
<comment type="caution">
    <text evidence="3">The sequence shown here is derived from an EMBL/GenBank/DDBJ whole genome shotgun (WGS) entry which is preliminary data.</text>
</comment>
<protein>
    <submittedName>
        <fullName evidence="3">Exoribonuclease YhaM</fullName>
    </submittedName>
</protein>
<dbReference type="InterPro" id="IPR006675">
    <property type="entry name" value="HDIG_dom"/>
</dbReference>
<dbReference type="EMBL" id="MAGO01000004">
    <property type="protein sequence ID" value="OCC15574.1"/>
    <property type="molecule type" value="Genomic_DNA"/>
</dbReference>
<dbReference type="GO" id="GO:0003676">
    <property type="term" value="F:nucleic acid binding"/>
    <property type="evidence" value="ECO:0007669"/>
    <property type="project" value="InterPro"/>
</dbReference>
<name>A0A1B9F6W2_9BACT</name>
<dbReference type="InterPro" id="IPR050798">
    <property type="entry name" value="YhaM_exoribonuc/phosphodiest"/>
</dbReference>
<dbReference type="InterPro" id="IPR012340">
    <property type="entry name" value="NA-bd_OB-fold"/>
</dbReference>
<keyword evidence="4" id="KW-1185">Reference proteome</keyword>
<dbReference type="GO" id="GO:0016787">
    <property type="term" value="F:hydrolase activity"/>
    <property type="evidence" value="ECO:0007669"/>
    <property type="project" value="UniProtKB-KW"/>
</dbReference>
<organism evidence="3 4">
    <name type="scientific">Dissulfuribacter thermophilus</name>
    <dbReference type="NCBI Taxonomy" id="1156395"/>
    <lineage>
        <taxon>Bacteria</taxon>
        <taxon>Pseudomonadati</taxon>
        <taxon>Thermodesulfobacteriota</taxon>
        <taxon>Dissulfuribacteria</taxon>
        <taxon>Dissulfuribacterales</taxon>
        <taxon>Dissulfuribacteraceae</taxon>
        <taxon>Dissulfuribacter</taxon>
    </lineage>
</organism>